<accession>A0AAW2JDQ2</accession>
<feature type="region of interest" description="Disordered" evidence="1">
    <location>
        <begin position="1"/>
        <end position="70"/>
    </location>
</feature>
<reference evidence="2" key="1">
    <citation type="submission" date="2020-06" db="EMBL/GenBank/DDBJ databases">
        <authorList>
            <person name="Li T."/>
            <person name="Hu X."/>
            <person name="Zhang T."/>
            <person name="Song X."/>
            <person name="Zhang H."/>
            <person name="Dai N."/>
            <person name="Sheng W."/>
            <person name="Hou X."/>
            <person name="Wei L."/>
        </authorList>
    </citation>
    <scope>NUCLEOTIDE SEQUENCE</scope>
    <source>
        <strain evidence="2">G02</strain>
        <tissue evidence="2">Leaf</tissue>
    </source>
</reference>
<gene>
    <name evidence="2" type="ORF">Sradi_6993700</name>
</gene>
<proteinExistence type="predicted"/>
<evidence type="ECO:0000313" key="2">
    <source>
        <dbReference type="EMBL" id="KAL0292327.1"/>
    </source>
</evidence>
<dbReference type="EMBL" id="JACGWJ010000442">
    <property type="protein sequence ID" value="KAL0292327.1"/>
    <property type="molecule type" value="Genomic_DNA"/>
</dbReference>
<reference evidence="2" key="2">
    <citation type="journal article" date="2024" name="Plant">
        <title>Genomic evolution and insights into agronomic trait innovations of Sesamum species.</title>
        <authorList>
            <person name="Miao H."/>
            <person name="Wang L."/>
            <person name="Qu L."/>
            <person name="Liu H."/>
            <person name="Sun Y."/>
            <person name="Le M."/>
            <person name="Wang Q."/>
            <person name="Wei S."/>
            <person name="Zheng Y."/>
            <person name="Lin W."/>
            <person name="Duan Y."/>
            <person name="Cao H."/>
            <person name="Xiong S."/>
            <person name="Wang X."/>
            <person name="Wei L."/>
            <person name="Li C."/>
            <person name="Ma Q."/>
            <person name="Ju M."/>
            <person name="Zhao R."/>
            <person name="Li G."/>
            <person name="Mu C."/>
            <person name="Tian Q."/>
            <person name="Mei H."/>
            <person name="Zhang T."/>
            <person name="Gao T."/>
            <person name="Zhang H."/>
        </authorList>
    </citation>
    <scope>NUCLEOTIDE SEQUENCE</scope>
    <source>
        <strain evidence="2">G02</strain>
    </source>
</reference>
<sequence length="70" mass="7550">MVAHKCHTVLHSPHDSPDMGSEVGGIGSWTDYIRHFGMQSDPGAQTNSDGDSTARSRRPQGLPPRPRDGP</sequence>
<evidence type="ECO:0000256" key="1">
    <source>
        <dbReference type="SAM" id="MobiDB-lite"/>
    </source>
</evidence>
<comment type="caution">
    <text evidence="2">The sequence shown here is derived from an EMBL/GenBank/DDBJ whole genome shotgun (WGS) entry which is preliminary data.</text>
</comment>
<name>A0AAW2JDQ2_SESRA</name>
<dbReference type="AlphaFoldDB" id="A0AAW2JDQ2"/>
<feature type="compositionally biased region" description="Polar residues" evidence="1">
    <location>
        <begin position="42"/>
        <end position="53"/>
    </location>
</feature>
<organism evidence="2">
    <name type="scientific">Sesamum radiatum</name>
    <name type="common">Black benniseed</name>
    <dbReference type="NCBI Taxonomy" id="300843"/>
    <lineage>
        <taxon>Eukaryota</taxon>
        <taxon>Viridiplantae</taxon>
        <taxon>Streptophyta</taxon>
        <taxon>Embryophyta</taxon>
        <taxon>Tracheophyta</taxon>
        <taxon>Spermatophyta</taxon>
        <taxon>Magnoliopsida</taxon>
        <taxon>eudicotyledons</taxon>
        <taxon>Gunneridae</taxon>
        <taxon>Pentapetalae</taxon>
        <taxon>asterids</taxon>
        <taxon>lamiids</taxon>
        <taxon>Lamiales</taxon>
        <taxon>Pedaliaceae</taxon>
        <taxon>Sesamum</taxon>
    </lineage>
</organism>
<protein>
    <submittedName>
        <fullName evidence="2">Uncharacterized protein</fullName>
    </submittedName>
</protein>